<dbReference type="EMBL" id="SLZR01000021">
    <property type="protein sequence ID" value="TCS37100.1"/>
    <property type="molecule type" value="Genomic_DNA"/>
</dbReference>
<evidence type="ECO:0000313" key="1">
    <source>
        <dbReference type="EMBL" id="TCS37100.1"/>
    </source>
</evidence>
<name>A0A4V2UIR5_9GAMM</name>
<keyword evidence="2" id="KW-1185">Reference proteome</keyword>
<comment type="caution">
    <text evidence="1">The sequence shown here is derived from an EMBL/GenBank/DDBJ whole genome shotgun (WGS) entry which is preliminary data.</text>
</comment>
<dbReference type="SUPFAM" id="SSF52540">
    <property type="entry name" value="P-loop containing nucleoside triphosphate hydrolases"/>
    <property type="match status" value="1"/>
</dbReference>
<organism evidence="1 2">
    <name type="scientific">Reinekea marinisedimentorum</name>
    <dbReference type="NCBI Taxonomy" id="230495"/>
    <lineage>
        <taxon>Bacteria</taxon>
        <taxon>Pseudomonadati</taxon>
        <taxon>Pseudomonadota</taxon>
        <taxon>Gammaproteobacteria</taxon>
        <taxon>Oceanospirillales</taxon>
        <taxon>Saccharospirillaceae</taxon>
        <taxon>Reinekea</taxon>
    </lineage>
</organism>
<dbReference type="Pfam" id="PF01202">
    <property type="entry name" value="SKI"/>
    <property type="match status" value="1"/>
</dbReference>
<dbReference type="PANTHER" id="PTHR37816:SF1">
    <property type="entry name" value="TOXIN"/>
    <property type="match status" value="1"/>
</dbReference>
<protein>
    <submittedName>
        <fullName evidence="1">Shikimate kinase</fullName>
    </submittedName>
</protein>
<dbReference type="OrthoDB" id="5296079at2"/>
<accession>A0A4V2UIR5</accession>
<dbReference type="AlphaFoldDB" id="A0A4V2UIR5"/>
<sequence>MKKINVVGTSGSGKSTFSRRLAAKLNYPYIEMDALYWQPNWGKPADEEFFAIVKQSLARPCWVLDGNYNRTGPIKWAEADTIIWLDYAFSRTLFQAVKRALSRLISGRELWPGTGNKESFQKLFFSKDSIVLWTIKTHKSNRQRYQQLRANPKYSHINFVHLSNPKMADEYLKLQSTKADQNTVDPTHHPTDQVRG</sequence>
<dbReference type="InterPro" id="IPR027417">
    <property type="entry name" value="P-loop_NTPase"/>
</dbReference>
<proteinExistence type="predicted"/>
<dbReference type="GO" id="GO:0016301">
    <property type="term" value="F:kinase activity"/>
    <property type="evidence" value="ECO:0007669"/>
    <property type="project" value="UniProtKB-KW"/>
</dbReference>
<dbReference type="Gene3D" id="3.40.50.300">
    <property type="entry name" value="P-loop containing nucleotide triphosphate hydrolases"/>
    <property type="match status" value="1"/>
</dbReference>
<dbReference type="Proteomes" id="UP000295793">
    <property type="component" value="Unassembled WGS sequence"/>
</dbReference>
<keyword evidence="1" id="KW-0418">Kinase</keyword>
<keyword evidence="1" id="KW-0808">Transferase</keyword>
<gene>
    <name evidence="1" type="ORF">BCF53_12118</name>
</gene>
<reference evidence="1 2" key="1">
    <citation type="submission" date="2019-03" db="EMBL/GenBank/DDBJ databases">
        <title>Genomic Encyclopedia of Archaeal and Bacterial Type Strains, Phase II (KMG-II): from individual species to whole genera.</title>
        <authorList>
            <person name="Goeker M."/>
        </authorList>
    </citation>
    <scope>NUCLEOTIDE SEQUENCE [LARGE SCALE GENOMIC DNA]</scope>
    <source>
        <strain evidence="1 2">DSM 15388</strain>
    </source>
</reference>
<evidence type="ECO:0000313" key="2">
    <source>
        <dbReference type="Proteomes" id="UP000295793"/>
    </source>
</evidence>
<dbReference type="PANTHER" id="PTHR37816">
    <property type="entry name" value="YALI0E33011P"/>
    <property type="match status" value="1"/>
</dbReference>
<dbReference type="InterPro" id="IPR031322">
    <property type="entry name" value="Shikimate/glucono_kinase"/>
</dbReference>
<dbReference type="InterPro" id="IPR052922">
    <property type="entry name" value="Cytidylate_Kinase-2"/>
</dbReference>
<dbReference type="RefSeq" id="WP_132703525.1">
    <property type="nucleotide sequence ID" value="NZ_SLZR01000021.1"/>
</dbReference>